<organism evidence="2 3">
    <name type="scientific">Vigna unguiculata</name>
    <name type="common">Cowpea</name>
    <dbReference type="NCBI Taxonomy" id="3917"/>
    <lineage>
        <taxon>Eukaryota</taxon>
        <taxon>Viridiplantae</taxon>
        <taxon>Streptophyta</taxon>
        <taxon>Embryophyta</taxon>
        <taxon>Tracheophyta</taxon>
        <taxon>Spermatophyta</taxon>
        <taxon>Magnoliopsida</taxon>
        <taxon>eudicotyledons</taxon>
        <taxon>Gunneridae</taxon>
        <taxon>Pentapetalae</taxon>
        <taxon>rosids</taxon>
        <taxon>fabids</taxon>
        <taxon>Fabales</taxon>
        <taxon>Fabaceae</taxon>
        <taxon>Papilionoideae</taxon>
        <taxon>50 kb inversion clade</taxon>
        <taxon>NPAAA clade</taxon>
        <taxon>indigoferoid/millettioid clade</taxon>
        <taxon>Phaseoleae</taxon>
        <taxon>Vigna</taxon>
    </lineage>
</organism>
<feature type="region of interest" description="Disordered" evidence="1">
    <location>
        <begin position="82"/>
        <end position="133"/>
    </location>
</feature>
<dbReference type="Pfam" id="PF03004">
    <property type="entry name" value="Transposase_24"/>
    <property type="match status" value="1"/>
</dbReference>
<feature type="region of interest" description="Disordered" evidence="1">
    <location>
        <begin position="326"/>
        <end position="355"/>
    </location>
</feature>
<protein>
    <submittedName>
        <fullName evidence="2">Putative transposase</fullName>
    </submittedName>
</protein>
<name>A0A4D6KXQ8_VIGUN</name>
<feature type="compositionally biased region" description="Polar residues" evidence="1">
    <location>
        <begin position="85"/>
        <end position="94"/>
    </location>
</feature>
<evidence type="ECO:0000313" key="2">
    <source>
        <dbReference type="EMBL" id="QCD78554.1"/>
    </source>
</evidence>
<sequence length="355" mass="40921">MKHHIRTGCGYVSVIVYEDPDKPTLITYPDLAPNFVDMSSECNKDIPEPSLPIAKKGRKGTMKRRRPKYVLRLPSQKAPILESPIDQQNPSATANVVPIPSQPSIAESTPSQPSIDQPIPSQPPIVQPRKVTWSPKHEEKIRKIFNTKASHRLSEIFMEARKTGKKPHWMFDRVWNSLLAKWNQPEFRSKSAHNQKNRASEKGGCLHTGGSITIHDDALRMVEQLGHPVHFDELFHHTHVRKNTGDFVDHRSKQTYEAFTQQPSNSTRVDSQKILRLEEKIRQSRAEFCQSREENQRLQRKLESLVTVVLPLLPPAAQTILQNVNEQPQNEDQNQDDARERDHQHWQNSSHYAYY</sequence>
<evidence type="ECO:0000313" key="3">
    <source>
        <dbReference type="Proteomes" id="UP000501690"/>
    </source>
</evidence>
<proteinExistence type="predicted"/>
<feature type="region of interest" description="Disordered" evidence="1">
    <location>
        <begin position="46"/>
        <end position="65"/>
    </location>
</feature>
<feature type="compositionally biased region" description="Basic and acidic residues" evidence="1">
    <location>
        <begin position="336"/>
        <end position="345"/>
    </location>
</feature>
<dbReference type="Proteomes" id="UP000501690">
    <property type="component" value="Linkage Group LG1"/>
</dbReference>
<gene>
    <name evidence="2" type="ORF">DEO72_LG1g2190</name>
</gene>
<evidence type="ECO:0000256" key="1">
    <source>
        <dbReference type="SAM" id="MobiDB-lite"/>
    </source>
</evidence>
<dbReference type="InterPro" id="IPR004252">
    <property type="entry name" value="Probable_transposase_24"/>
</dbReference>
<feature type="compositionally biased region" description="Low complexity" evidence="1">
    <location>
        <begin position="110"/>
        <end position="119"/>
    </location>
</feature>
<feature type="compositionally biased region" description="Polar residues" evidence="1">
    <location>
        <begin position="346"/>
        <end position="355"/>
    </location>
</feature>
<feature type="compositionally biased region" description="Basic residues" evidence="1">
    <location>
        <begin position="55"/>
        <end position="65"/>
    </location>
</feature>
<reference evidence="2 3" key="1">
    <citation type="submission" date="2019-04" db="EMBL/GenBank/DDBJ databases">
        <title>An improved genome assembly and genetic linkage map for asparagus bean, Vigna unguiculata ssp. sesquipedialis.</title>
        <authorList>
            <person name="Xia Q."/>
            <person name="Zhang R."/>
            <person name="Dong Y."/>
        </authorList>
    </citation>
    <scope>NUCLEOTIDE SEQUENCE [LARGE SCALE GENOMIC DNA]</scope>
    <source>
        <tissue evidence="2">Leaf</tissue>
    </source>
</reference>
<dbReference type="AlphaFoldDB" id="A0A4D6KXQ8"/>
<dbReference type="EMBL" id="CP039345">
    <property type="protein sequence ID" value="QCD78554.1"/>
    <property type="molecule type" value="Genomic_DNA"/>
</dbReference>
<keyword evidence="3" id="KW-1185">Reference proteome</keyword>
<accession>A0A4D6KXQ8</accession>